<dbReference type="RefSeq" id="WP_213258581.1">
    <property type="nucleotide sequence ID" value="NZ_JAGYWA010000005.1"/>
</dbReference>
<dbReference type="EMBL" id="JBHSGV010000005">
    <property type="protein sequence ID" value="MFC4748606.1"/>
    <property type="molecule type" value="Genomic_DNA"/>
</dbReference>
<reference evidence="2" key="1">
    <citation type="journal article" date="2019" name="Int. J. Syst. Evol. Microbiol.">
        <title>The Global Catalogue of Microorganisms (GCM) 10K type strain sequencing project: providing services to taxonomists for standard genome sequencing and annotation.</title>
        <authorList>
            <consortium name="The Broad Institute Genomics Platform"/>
            <consortium name="The Broad Institute Genome Sequencing Center for Infectious Disease"/>
            <person name="Wu L."/>
            <person name="Ma J."/>
        </authorList>
    </citation>
    <scope>NUCLEOTIDE SEQUENCE [LARGE SCALE GENOMIC DNA]</scope>
    <source>
        <strain evidence="2">WYCCWR 13023</strain>
    </source>
</reference>
<evidence type="ECO:0008006" key="3">
    <source>
        <dbReference type="Google" id="ProtNLM"/>
    </source>
</evidence>
<dbReference type="SUPFAM" id="SSF54637">
    <property type="entry name" value="Thioesterase/thiol ester dehydrase-isomerase"/>
    <property type="match status" value="1"/>
</dbReference>
<evidence type="ECO:0000313" key="1">
    <source>
        <dbReference type="EMBL" id="MFC4748606.1"/>
    </source>
</evidence>
<protein>
    <recommendedName>
        <fullName evidence="3">3-hydroxymyristoyl/3-hydroxydecanoyl-(Acyl carrier protein) dehydratase</fullName>
    </recommendedName>
</protein>
<sequence length="143" mass="15894">MNISLLLDKEAVENLIPQKFPFVMIDRMYSYTETTLVSGFNIKEGNIFLEGNSFLEAGLIEHMAQSVALHTGYQFFLKNETAPTGYIGSIKEIDIKKLPEIGDTILSNVTILQEFAGVTLVDIVTFLNDEEIASGQMKTVLAK</sequence>
<accession>A0ABV9PG96</accession>
<dbReference type="InterPro" id="IPR029069">
    <property type="entry name" value="HotDog_dom_sf"/>
</dbReference>
<dbReference type="Proteomes" id="UP001595935">
    <property type="component" value="Unassembled WGS sequence"/>
</dbReference>
<dbReference type="Pfam" id="PF22817">
    <property type="entry name" value="ApeP-like"/>
    <property type="match status" value="1"/>
</dbReference>
<proteinExistence type="predicted"/>
<dbReference type="InterPro" id="IPR016776">
    <property type="entry name" value="ApeP-like_dehydratase"/>
</dbReference>
<dbReference type="Gene3D" id="3.10.129.10">
    <property type="entry name" value="Hotdog Thioesterase"/>
    <property type="match status" value="1"/>
</dbReference>
<name>A0ABV9PG96_9FLAO</name>
<comment type="caution">
    <text evidence="1">The sequence shown here is derived from an EMBL/GenBank/DDBJ whole genome shotgun (WGS) entry which is preliminary data.</text>
</comment>
<keyword evidence="2" id="KW-1185">Reference proteome</keyword>
<gene>
    <name evidence="1" type="ORF">ACFO5S_14215</name>
</gene>
<evidence type="ECO:0000313" key="2">
    <source>
        <dbReference type="Proteomes" id="UP001595935"/>
    </source>
</evidence>
<organism evidence="1 2">
    <name type="scientific">Flavobacterium branchiicola</name>
    <dbReference type="NCBI Taxonomy" id="1114875"/>
    <lineage>
        <taxon>Bacteria</taxon>
        <taxon>Pseudomonadati</taxon>
        <taxon>Bacteroidota</taxon>
        <taxon>Flavobacteriia</taxon>
        <taxon>Flavobacteriales</taxon>
        <taxon>Flavobacteriaceae</taxon>
        <taxon>Flavobacterium</taxon>
    </lineage>
</organism>